<proteinExistence type="predicted"/>
<accession>A0ABV2L594</accession>
<reference evidence="1 2" key="1">
    <citation type="submission" date="2024-06" db="EMBL/GenBank/DDBJ databases">
        <title>Genomic Encyclopedia of Type Strains, Phase IV (KMG-IV): sequencing the most valuable type-strain genomes for metagenomic binning, comparative biology and taxonomic classification.</title>
        <authorList>
            <person name="Goeker M."/>
        </authorList>
    </citation>
    <scope>NUCLEOTIDE SEQUENCE [LARGE SCALE GENOMIC DNA]</scope>
    <source>
        <strain evidence="1 2">DSM 21331</strain>
    </source>
</reference>
<dbReference type="Proteomes" id="UP001549145">
    <property type="component" value="Unassembled WGS sequence"/>
</dbReference>
<organism evidence="1 2">
    <name type="scientific">Methylobacterium goesingense</name>
    <dbReference type="NCBI Taxonomy" id="243690"/>
    <lineage>
        <taxon>Bacteria</taxon>
        <taxon>Pseudomonadati</taxon>
        <taxon>Pseudomonadota</taxon>
        <taxon>Alphaproteobacteria</taxon>
        <taxon>Hyphomicrobiales</taxon>
        <taxon>Methylobacteriaceae</taxon>
        <taxon>Methylobacterium</taxon>
    </lineage>
</organism>
<comment type="caution">
    <text evidence="1">The sequence shown here is derived from an EMBL/GenBank/DDBJ whole genome shotgun (WGS) entry which is preliminary data.</text>
</comment>
<dbReference type="InterPro" id="IPR007709">
    <property type="entry name" value="N-FG_amidohydro"/>
</dbReference>
<dbReference type="RefSeq" id="WP_238280770.1">
    <property type="nucleotide sequence ID" value="NZ_BPQL01000101.1"/>
</dbReference>
<dbReference type="EMBL" id="JBEPMM010000006">
    <property type="protein sequence ID" value="MET3693006.1"/>
    <property type="molecule type" value="Genomic_DNA"/>
</dbReference>
<dbReference type="SUPFAM" id="SSF53187">
    <property type="entry name" value="Zn-dependent exopeptidases"/>
    <property type="match status" value="1"/>
</dbReference>
<dbReference type="Pfam" id="PF05013">
    <property type="entry name" value="FGase"/>
    <property type="match status" value="1"/>
</dbReference>
<dbReference type="Gene3D" id="3.40.630.40">
    <property type="entry name" value="Zn-dependent exopeptidases"/>
    <property type="match status" value="1"/>
</dbReference>
<gene>
    <name evidence="1" type="ORF">ABID43_002550</name>
</gene>
<evidence type="ECO:0000313" key="1">
    <source>
        <dbReference type="EMBL" id="MET3693006.1"/>
    </source>
</evidence>
<sequence>MTESSQAPEASGAAAFDPPFTVDEPTEHILPFVFNAPHSGAVYPPAFLAASRLGGLALRRSEDAHVDRLFAPVVDLGAPLMRAHFPRAFLDVNREPYELDPRMFDGRLPAFANTRSMRVAGGLGTIPRLVADGQEIYRGRLPVEVAVERIESLYKPYHRTLRSLIQRTARRFGHAILIDCHSMPSSSLGRDEAARADVVLGDRFGTACAPILIDAFEHHLRARGYRVLRNKPYAGGFITEHYGEPNVERHALQIEINRGLYMNEATLAITPGFSELVWHLRSVVAAVAAEVQGLSPARMAAE</sequence>
<evidence type="ECO:0000313" key="2">
    <source>
        <dbReference type="Proteomes" id="UP001549145"/>
    </source>
</evidence>
<protein>
    <submittedName>
        <fullName evidence="1">N-formylglutamate amidohydrolase</fullName>
    </submittedName>
</protein>
<keyword evidence="2" id="KW-1185">Reference proteome</keyword>
<name>A0ABV2L594_9HYPH</name>